<accession>A0ABU6QP39</accession>
<name>A0ABU6QP39_9FABA</name>
<sequence length="219" mass="24824">MESVISNQILLKEKLGFFGIVKEAAKIPFKNPNFIIFTSLTLLPLLYSLSIYESMFTQTIIEASKALKEEAEAKMECDGLFCFSWSSLVQWRHVINLDHFLGIISQKLVILVLSHIGILHLCDLFSTIATVNSSSELLYARHKADSSLKEMFTKHLMDARLKGPLITSIYTMLFASVSSMGLCSLFLYVYVMGAIFTCFMIIIFLIMFFAILGMIRTRD</sequence>
<feature type="transmembrane region" description="Helical" evidence="1">
    <location>
        <begin position="165"/>
        <end position="188"/>
    </location>
</feature>
<gene>
    <name evidence="2" type="ORF">PIB30_069486</name>
</gene>
<keyword evidence="1" id="KW-0812">Transmembrane</keyword>
<keyword evidence="1" id="KW-0472">Membrane</keyword>
<reference evidence="2 3" key="1">
    <citation type="journal article" date="2023" name="Plants (Basel)">
        <title>Bridging the Gap: Combining Genomics and Transcriptomics Approaches to Understand Stylosanthes scabra, an Orphan Legume from the Brazilian Caatinga.</title>
        <authorList>
            <person name="Ferreira-Neto J.R.C."/>
            <person name="da Silva M.D."/>
            <person name="Binneck E."/>
            <person name="de Melo N.F."/>
            <person name="da Silva R.H."/>
            <person name="de Melo A.L.T.M."/>
            <person name="Pandolfi V."/>
            <person name="Bustamante F.O."/>
            <person name="Brasileiro-Vidal A.C."/>
            <person name="Benko-Iseppon A.M."/>
        </authorList>
    </citation>
    <scope>NUCLEOTIDE SEQUENCE [LARGE SCALE GENOMIC DNA]</scope>
    <source>
        <tissue evidence="2">Leaves</tissue>
    </source>
</reference>
<organism evidence="2 3">
    <name type="scientific">Stylosanthes scabra</name>
    <dbReference type="NCBI Taxonomy" id="79078"/>
    <lineage>
        <taxon>Eukaryota</taxon>
        <taxon>Viridiplantae</taxon>
        <taxon>Streptophyta</taxon>
        <taxon>Embryophyta</taxon>
        <taxon>Tracheophyta</taxon>
        <taxon>Spermatophyta</taxon>
        <taxon>Magnoliopsida</taxon>
        <taxon>eudicotyledons</taxon>
        <taxon>Gunneridae</taxon>
        <taxon>Pentapetalae</taxon>
        <taxon>rosids</taxon>
        <taxon>fabids</taxon>
        <taxon>Fabales</taxon>
        <taxon>Fabaceae</taxon>
        <taxon>Papilionoideae</taxon>
        <taxon>50 kb inversion clade</taxon>
        <taxon>dalbergioids sensu lato</taxon>
        <taxon>Dalbergieae</taxon>
        <taxon>Pterocarpus clade</taxon>
        <taxon>Stylosanthes</taxon>
    </lineage>
</organism>
<proteinExistence type="predicted"/>
<dbReference type="PANTHER" id="PTHR36714">
    <property type="entry name" value="T23E23.1"/>
    <property type="match status" value="1"/>
</dbReference>
<protein>
    <submittedName>
        <fullName evidence="2">Uncharacterized protein</fullName>
    </submittedName>
</protein>
<dbReference type="Proteomes" id="UP001341840">
    <property type="component" value="Unassembled WGS sequence"/>
</dbReference>
<feature type="transmembrane region" description="Helical" evidence="1">
    <location>
        <begin position="194"/>
        <end position="215"/>
    </location>
</feature>
<dbReference type="EMBL" id="JASCZI010000764">
    <property type="protein sequence ID" value="MED6113295.1"/>
    <property type="molecule type" value="Genomic_DNA"/>
</dbReference>
<comment type="caution">
    <text evidence="2">The sequence shown here is derived from an EMBL/GenBank/DDBJ whole genome shotgun (WGS) entry which is preliminary data.</text>
</comment>
<evidence type="ECO:0000256" key="1">
    <source>
        <dbReference type="SAM" id="Phobius"/>
    </source>
</evidence>
<evidence type="ECO:0000313" key="3">
    <source>
        <dbReference type="Proteomes" id="UP001341840"/>
    </source>
</evidence>
<feature type="transmembrane region" description="Helical" evidence="1">
    <location>
        <begin position="34"/>
        <end position="52"/>
    </location>
</feature>
<dbReference type="PANTHER" id="PTHR36714:SF2">
    <property type="entry name" value="TRANSMEMBRANE PROTEIN"/>
    <property type="match status" value="1"/>
</dbReference>
<keyword evidence="3" id="KW-1185">Reference proteome</keyword>
<evidence type="ECO:0000313" key="2">
    <source>
        <dbReference type="EMBL" id="MED6113295.1"/>
    </source>
</evidence>
<keyword evidence="1" id="KW-1133">Transmembrane helix</keyword>